<feature type="domain" description="Cadherin" evidence="14">
    <location>
        <begin position="984"/>
        <end position="1086"/>
    </location>
</feature>
<evidence type="ECO:0000256" key="10">
    <source>
        <dbReference type="ARBA" id="ARBA00023136"/>
    </source>
</evidence>
<feature type="domain" description="Cadherin" evidence="14">
    <location>
        <begin position="183"/>
        <end position="301"/>
    </location>
</feature>
<dbReference type="OrthoDB" id="6510378at2759"/>
<dbReference type="FunFam" id="2.60.40.60:FF:000098">
    <property type="entry name" value="cadherin-23 isoform X1"/>
    <property type="match status" value="1"/>
</dbReference>
<dbReference type="SMART" id="SM00112">
    <property type="entry name" value="CA"/>
    <property type="match status" value="10"/>
</dbReference>
<feature type="non-terminal residue" evidence="15">
    <location>
        <position position="1457"/>
    </location>
</feature>
<keyword evidence="4 13" id="KW-0812">Transmembrane</keyword>
<evidence type="ECO:0000256" key="2">
    <source>
        <dbReference type="ARBA" id="ARBA00022475"/>
    </source>
</evidence>
<dbReference type="InterPro" id="IPR050174">
    <property type="entry name" value="Protocadherin/Cadherin-CA"/>
</dbReference>
<evidence type="ECO:0000256" key="6">
    <source>
        <dbReference type="ARBA" id="ARBA00022737"/>
    </source>
</evidence>
<dbReference type="Pfam" id="PF00028">
    <property type="entry name" value="Cadherin"/>
    <property type="match status" value="7"/>
</dbReference>
<dbReference type="InterPro" id="IPR015919">
    <property type="entry name" value="Cadherin-like_sf"/>
</dbReference>
<feature type="domain" description="Cadherin" evidence="14">
    <location>
        <begin position="862"/>
        <end position="972"/>
    </location>
</feature>
<feature type="domain" description="Cadherin" evidence="14">
    <location>
        <begin position="403"/>
        <end position="516"/>
    </location>
</feature>
<dbReference type="CDD" id="cd11304">
    <property type="entry name" value="Cadherin_repeat"/>
    <property type="match status" value="12"/>
</dbReference>
<dbReference type="InterPro" id="IPR020894">
    <property type="entry name" value="Cadherin_CS"/>
</dbReference>
<evidence type="ECO:0000313" key="15">
    <source>
        <dbReference type="EMBL" id="CAG5135838.1"/>
    </source>
</evidence>
<feature type="transmembrane region" description="Helical" evidence="13">
    <location>
        <begin position="1432"/>
        <end position="1456"/>
    </location>
</feature>
<sequence length="1457" mass="161041">AADEEYLTTFEINQYNGVITLTRTLDYEKHSYYQFKVMAEDTGGLKADPAGFVVYVFDVQDSPPNFINLPYSIQIDEDVLVGTLIQKVVAVDGDRGIPNNITYTFETGDYENFQLDPKTGQITVKKPLDRDSVNMRNTGGVYAMNVKAAEVVPPGQENYGETTATTLVTITVRDVNDNGPTFNQRNYSATILENMQHNVPVSFQGSMMVVSDIDQGTNSHFSLSFQKDGQPYYDFSPLPQEIYSESSVLIRVNNSNTLDYEKSHRVVFEVVARELDTTEKRSSTATVTIDTEDMNDNAPVFEKTDYTLTVKENTSIGMSVAQFNASDADSGTYGKITYSLRGGNGKFAIDQTTGVLRVTDNIDREQNEEFYLTVEAKDGGGLRTPAEVTVTVLDENDNKPVFRRNDYEGIVKEKAATFQRPLRVEAFDSDEANTNNSKVSYRLAATPPGLATNFSINASTGEIMLTHPLDYEKLNSTLNGLVTLTVEAYDAGSPRMFSQVLVNITVEDINDFAPVFSQSEYSSSIPENSQEVSAVDYDGTNPNNDLIYRIESGALDKFRINFKTGEVQVDKGAELDRETRAEYVLTISAIDRGTPSLSSTCTLKKYFGINSNTGEVFVLNNLDRETAVRVILEIIVHDKRATVGDQTAKGTLSVRILDYNDNAPVFLPSSTYKVNVSEADSAQSILLQVSAIDVDEGQTVSYSIGNGTVNSFAISSDGTIHLISMLDRETHERVEFQVIAKDNGVPPLVSTATVSVLVLDANDNQPVFSPYNITFKTSEDAIVGSVVTTFIAADKDSGDFGKVFYKLAGPDSAEGSFVIGEDSGKLTVAKQLDRETKAEYRFEIVVTVVIADVDDNPPIFTSVVPQEPAVPESLTLNQTVATVAAEDADDKNTDSGLVLYYLTSETNATRKDNSTLFKVDSKTGEIKVASLLKGYSGIFYVTVMATNKLQNFRPTKRIVIKILDVNDYHPKFVKPNMDGSLAYVLENSEKGTSVFTLEAVDEDTGPNGEIHYSIIPNSNNKKDGSNTFEVDALSGLITTKGDLNAEVLDRYELTIQATDQGYPDPFSTSVTLFIVVLDKNDHKPEFSGYSAPYFINMVENKAVCANVSLAIDRDLNTTYTSICYYLIGSSLMDTFMLNTQTGMLCLNKTLDRETTPMADIVIQALEDCYRSDIKTDKIHPLEPGELYPPMYQPSNTDKLWIEIQFHSKDLALGVTRVTQYGKFILDLNENVADPDSPRWGVDYFIATSNFTANPEALKQEIEGLGIVEPFKLFRNGSVKTNMYFQPQMSGSFLVDLKVFDKGGLWDSAKLRISLISDDQRLIIVFRRKIDNVAPVKDDVASHIGSKVGCRIVVDSIQTHESETGQAELGKTDMFIHGEDISTNEVIPAEKLLSMIDQKSTLLMDLLNNYNILQIVLSRRDKTANELQERLKMALILVSVILGAICIILSVVLCYIYT</sequence>
<dbReference type="GO" id="GO:0005886">
    <property type="term" value="C:plasma membrane"/>
    <property type="evidence" value="ECO:0007669"/>
    <property type="project" value="UniProtKB-SubCell"/>
</dbReference>
<keyword evidence="2" id="KW-1003">Cell membrane</keyword>
<dbReference type="FunFam" id="2.60.40.60:FF:000094">
    <property type="entry name" value="protocadherin gamma-C4 isoform X2"/>
    <property type="match status" value="1"/>
</dbReference>
<feature type="domain" description="Cadherin" evidence="14">
    <location>
        <begin position="10"/>
        <end position="66"/>
    </location>
</feature>
<protein>
    <recommendedName>
        <fullName evidence="14">Cadherin domain-containing protein</fullName>
    </recommendedName>
</protein>
<proteinExistence type="predicted"/>
<keyword evidence="10 13" id="KW-0472">Membrane</keyword>
<evidence type="ECO:0000256" key="12">
    <source>
        <dbReference type="PROSITE-ProRule" id="PRU00043"/>
    </source>
</evidence>
<dbReference type="PROSITE" id="PS50268">
    <property type="entry name" value="CADHERIN_2"/>
    <property type="match status" value="11"/>
</dbReference>
<evidence type="ECO:0000256" key="13">
    <source>
        <dbReference type="SAM" id="Phobius"/>
    </source>
</evidence>
<feature type="domain" description="Cadherin" evidence="14">
    <location>
        <begin position="517"/>
        <end position="666"/>
    </location>
</feature>
<evidence type="ECO:0000256" key="5">
    <source>
        <dbReference type="ARBA" id="ARBA00022729"/>
    </source>
</evidence>
<dbReference type="PANTHER" id="PTHR24028">
    <property type="entry name" value="CADHERIN-87A"/>
    <property type="match status" value="1"/>
</dbReference>
<dbReference type="PROSITE" id="PS00232">
    <property type="entry name" value="CADHERIN_1"/>
    <property type="match status" value="3"/>
</dbReference>
<evidence type="ECO:0000256" key="7">
    <source>
        <dbReference type="ARBA" id="ARBA00022837"/>
    </source>
</evidence>
<feature type="domain" description="Cadherin" evidence="14">
    <location>
        <begin position="67"/>
        <end position="182"/>
    </location>
</feature>
<keyword evidence="7 12" id="KW-0106">Calcium</keyword>
<feature type="domain" description="Cadherin" evidence="14">
    <location>
        <begin position="1089"/>
        <end position="1239"/>
    </location>
</feature>
<feature type="domain" description="Cadherin" evidence="14">
    <location>
        <begin position="668"/>
        <end position="768"/>
    </location>
</feature>
<keyword evidence="8" id="KW-0130">Cell adhesion</keyword>
<gene>
    <name evidence="15" type="ORF">CUNI_LOCUS21396</name>
</gene>
<dbReference type="EMBL" id="CAJHNH020008463">
    <property type="protein sequence ID" value="CAG5135838.1"/>
    <property type="molecule type" value="Genomic_DNA"/>
</dbReference>
<accession>A0A8S4A6G9</accession>
<dbReference type="FunFam" id="2.60.40.60:FF:000092">
    <property type="entry name" value="Protocadherin 8"/>
    <property type="match status" value="1"/>
</dbReference>
<keyword evidence="11" id="KW-0325">Glycoprotein</keyword>
<evidence type="ECO:0000259" key="14">
    <source>
        <dbReference type="PROSITE" id="PS50268"/>
    </source>
</evidence>
<dbReference type="GO" id="GO:0005509">
    <property type="term" value="F:calcium ion binding"/>
    <property type="evidence" value="ECO:0007669"/>
    <property type="project" value="UniProtKB-UniRule"/>
</dbReference>
<organism evidence="15 16">
    <name type="scientific">Candidula unifasciata</name>
    <dbReference type="NCBI Taxonomy" id="100452"/>
    <lineage>
        <taxon>Eukaryota</taxon>
        <taxon>Metazoa</taxon>
        <taxon>Spiralia</taxon>
        <taxon>Lophotrochozoa</taxon>
        <taxon>Mollusca</taxon>
        <taxon>Gastropoda</taxon>
        <taxon>Heterobranchia</taxon>
        <taxon>Euthyneura</taxon>
        <taxon>Panpulmonata</taxon>
        <taxon>Eupulmonata</taxon>
        <taxon>Stylommatophora</taxon>
        <taxon>Helicina</taxon>
        <taxon>Helicoidea</taxon>
        <taxon>Geomitridae</taxon>
        <taxon>Candidula</taxon>
    </lineage>
</organism>
<evidence type="ECO:0000256" key="1">
    <source>
        <dbReference type="ARBA" id="ARBA00004251"/>
    </source>
</evidence>
<keyword evidence="16" id="KW-1185">Reference proteome</keyword>
<dbReference type="InterPro" id="IPR002126">
    <property type="entry name" value="Cadherin-like_dom"/>
</dbReference>
<reference evidence="15" key="1">
    <citation type="submission" date="2021-04" db="EMBL/GenBank/DDBJ databases">
        <authorList>
            <consortium name="Molecular Ecology Group"/>
        </authorList>
    </citation>
    <scope>NUCLEOTIDE SEQUENCE</scope>
</reference>
<name>A0A8S4A6G9_9EUPU</name>
<keyword evidence="6" id="KW-0677">Repeat</keyword>
<keyword evidence="5" id="KW-0732">Signal</keyword>
<comment type="subcellular location">
    <subcellularLocation>
        <location evidence="1">Cell membrane</location>
        <topology evidence="1">Single-pass type I membrane protein</topology>
    </subcellularLocation>
</comment>
<dbReference type="SUPFAM" id="SSF49313">
    <property type="entry name" value="Cadherin-like"/>
    <property type="match status" value="12"/>
</dbReference>
<dbReference type="PRINTS" id="PR00205">
    <property type="entry name" value="CADHERIN"/>
</dbReference>
<dbReference type="GO" id="GO:0007156">
    <property type="term" value="P:homophilic cell adhesion via plasma membrane adhesion molecules"/>
    <property type="evidence" value="ECO:0007669"/>
    <property type="project" value="InterPro"/>
</dbReference>
<keyword evidence="3" id="KW-0597">Phosphoprotein</keyword>
<keyword evidence="9 13" id="KW-1133">Transmembrane helix</keyword>
<evidence type="ECO:0000313" key="16">
    <source>
        <dbReference type="Proteomes" id="UP000678393"/>
    </source>
</evidence>
<evidence type="ECO:0000256" key="8">
    <source>
        <dbReference type="ARBA" id="ARBA00022889"/>
    </source>
</evidence>
<evidence type="ECO:0000256" key="3">
    <source>
        <dbReference type="ARBA" id="ARBA00022553"/>
    </source>
</evidence>
<evidence type="ECO:0000256" key="4">
    <source>
        <dbReference type="ARBA" id="ARBA00022692"/>
    </source>
</evidence>
<dbReference type="FunFam" id="2.60.40.60:FF:000168">
    <property type="entry name" value="Cadherin-related family member 2"/>
    <property type="match status" value="1"/>
</dbReference>
<evidence type="ECO:0000256" key="11">
    <source>
        <dbReference type="ARBA" id="ARBA00023180"/>
    </source>
</evidence>
<feature type="domain" description="Cadherin" evidence="14">
    <location>
        <begin position="769"/>
        <end position="860"/>
    </location>
</feature>
<dbReference type="FunFam" id="2.60.40.60:FF:000020">
    <property type="entry name" value="Dachsous cadherin-related 1b"/>
    <property type="match status" value="2"/>
</dbReference>
<dbReference type="Gene3D" id="2.60.40.60">
    <property type="entry name" value="Cadherins"/>
    <property type="match status" value="12"/>
</dbReference>
<dbReference type="Proteomes" id="UP000678393">
    <property type="component" value="Unassembled WGS sequence"/>
</dbReference>
<dbReference type="PANTHER" id="PTHR24028:SF328">
    <property type="entry name" value="CADHERIN-3"/>
    <property type="match status" value="1"/>
</dbReference>
<evidence type="ECO:0000256" key="9">
    <source>
        <dbReference type="ARBA" id="ARBA00022989"/>
    </source>
</evidence>
<feature type="non-terminal residue" evidence="15">
    <location>
        <position position="1"/>
    </location>
</feature>
<comment type="caution">
    <text evidence="15">The sequence shown here is derived from an EMBL/GenBank/DDBJ whole genome shotgun (WGS) entry which is preliminary data.</text>
</comment>
<feature type="domain" description="Cadherin" evidence="14">
    <location>
        <begin position="302"/>
        <end position="402"/>
    </location>
</feature>